<evidence type="ECO:0000256" key="2">
    <source>
        <dbReference type="ARBA" id="ARBA00022741"/>
    </source>
</evidence>
<dbReference type="InterPro" id="IPR008271">
    <property type="entry name" value="Ser/Thr_kinase_AS"/>
</dbReference>
<dbReference type="PRINTS" id="PR01217">
    <property type="entry name" value="PRICHEXTENSN"/>
</dbReference>
<evidence type="ECO:0000313" key="9">
    <source>
        <dbReference type="Proteomes" id="UP000217895"/>
    </source>
</evidence>
<keyword evidence="2 5" id="KW-0547">Nucleotide-binding</keyword>
<feature type="compositionally biased region" description="Basic and acidic residues" evidence="6">
    <location>
        <begin position="460"/>
        <end position="482"/>
    </location>
</feature>
<dbReference type="Proteomes" id="UP000217895">
    <property type="component" value="Chromosome"/>
</dbReference>
<keyword evidence="4 5" id="KW-0067">ATP-binding</keyword>
<evidence type="ECO:0000313" key="8">
    <source>
        <dbReference type="EMBL" id="BAY54578.1"/>
    </source>
</evidence>
<dbReference type="Gene3D" id="1.10.510.10">
    <property type="entry name" value="Transferase(Phosphotransferase) domain 1"/>
    <property type="match status" value="1"/>
</dbReference>
<dbReference type="Pfam" id="PF00069">
    <property type="entry name" value="Pkinase"/>
    <property type="match status" value="1"/>
</dbReference>
<protein>
    <submittedName>
        <fullName evidence="8">Putative serine/threonine kinase</fullName>
    </submittedName>
</protein>
<proteinExistence type="predicted"/>
<dbReference type="PANTHER" id="PTHR43289:SF34">
    <property type="entry name" value="SERINE_THREONINE-PROTEIN KINASE YBDM-RELATED"/>
    <property type="match status" value="1"/>
</dbReference>
<feature type="binding site" evidence="5">
    <location>
        <position position="43"/>
    </location>
    <ligand>
        <name>ATP</name>
        <dbReference type="ChEBI" id="CHEBI:30616"/>
    </ligand>
</feature>
<dbReference type="Gene3D" id="3.30.200.20">
    <property type="entry name" value="Phosphorylase Kinase, domain 1"/>
    <property type="match status" value="1"/>
</dbReference>
<sequence>MTTFVGKALQNGKYTLDQELGRGGFGITYRATHHWLNQVVVIKTINDALRQDQQFANFQRQFQDEAKRLAMFVHPGIVRVNDFFVEDGLPYMVMDYIPGPTLAQVVFPNAPLPESTAIAYVHQVGAALNAVHHLGLLHRDVKPQNLILHQVTGQVILIDFGTAREFSPGMTQTHTSMFSEGYAPIEQYLPQTKRTAAIDVYGLAATLYSLVTAQVPIASILRDRQPLLEPREFRPDLSPRVNQAILRGMALEPHHRPATMNEWLALLPDSEKTSVSVPSIRSVPAASTPISQVATVAISSPRGDRTNIQTQPPVVQPQNQNWQPWLWGGLAMIGLVSGSVLASRFTSQQTVPVPPRSTESPLAEPSSRPKQNSEKITAPSVVPQASPKATPNQTPVPTPSPSVTPEAESDPLPPVTTPEPEPPTSPPVDPEPAASPTLSPSPTPAPEVSPASGQSGSGQESKKEQKEEKKEERREEKQKDTN</sequence>
<evidence type="ECO:0000256" key="4">
    <source>
        <dbReference type="ARBA" id="ARBA00022840"/>
    </source>
</evidence>
<evidence type="ECO:0000256" key="1">
    <source>
        <dbReference type="ARBA" id="ARBA00022679"/>
    </source>
</evidence>
<dbReference type="GO" id="GO:0004674">
    <property type="term" value="F:protein serine/threonine kinase activity"/>
    <property type="evidence" value="ECO:0007669"/>
    <property type="project" value="TreeGrafter"/>
</dbReference>
<feature type="domain" description="Protein kinase" evidence="7">
    <location>
        <begin position="14"/>
        <end position="267"/>
    </location>
</feature>
<dbReference type="PROSITE" id="PS00108">
    <property type="entry name" value="PROTEIN_KINASE_ST"/>
    <property type="match status" value="1"/>
</dbReference>
<reference evidence="8 9" key="1">
    <citation type="submission" date="2017-06" db="EMBL/GenBank/DDBJ databases">
        <title>Genome sequencing of cyanobaciteial culture collection at National Institute for Environmental Studies (NIES).</title>
        <authorList>
            <person name="Hirose Y."/>
            <person name="Shimura Y."/>
            <person name="Fujisawa T."/>
            <person name="Nakamura Y."/>
            <person name="Kawachi M."/>
        </authorList>
    </citation>
    <scope>NUCLEOTIDE SEQUENCE [LARGE SCALE GENOMIC DNA]</scope>
    <source>
        <strain evidence="8 9">NIES-2135</strain>
    </source>
</reference>
<dbReference type="SUPFAM" id="SSF56112">
    <property type="entry name" value="Protein kinase-like (PK-like)"/>
    <property type="match status" value="1"/>
</dbReference>
<dbReference type="GO" id="GO:0005524">
    <property type="term" value="F:ATP binding"/>
    <property type="evidence" value="ECO:0007669"/>
    <property type="project" value="UniProtKB-UniRule"/>
</dbReference>
<organism evidence="8 9">
    <name type="scientific">Leptolyngbya boryana NIES-2135</name>
    <dbReference type="NCBI Taxonomy" id="1973484"/>
    <lineage>
        <taxon>Bacteria</taxon>
        <taxon>Bacillati</taxon>
        <taxon>Cyanobacteriota</taxon>
        <taxon>Cyanophyceae</taxon>
        <taxon>Leptolyngbyales</taxon>
        <taxon>Leptolyngbyaceae</taxon>
        <taxon>Leptolyngbya group</taxon>
        <taxon>Leptolyngbya</taxon>
    </lineage>
</organism>
<accession>A0A1Z4JD24</accession>
<dbReference type="PANTHER" id="PTHR43289">
    <property type="entry name" value="MITOGEN-ACTIVATED PROTEIN KINASE KINASE KINASE 20-RELATED"/>
    <property type="match status" value="1"/>
</dbReference>
<evidence type="ECO:0000256" key="3">
    <source>
        <dbReference type="ARBA" id="ARBA00022777"/>
    </source>
</evidence>
<dbReference type="CDD" id="cd14014">
    <property type="entry name" value="STKc_PknB_like"/>
    <property type="match status" value="1"/>
</dbReference>
<dbReference type="InterPro" id="IPR000719">
    <property type="entry name" value="Prot_kinase_dom"/>
</dbReference>
<dbReference type="EMBL" id="AP018203">
    <property type="protein sequence ID" value="BAY54578.1"/>
    <property type="molecule type" value="Genomic_DNA"/>
</dbReference>
<evidence type="ECO:0000256" key="5">
    <source>
        <dbReference type="PROSITE-ProRule" id="PRU10141"/>
    </source>
</evidence>
<dbReference type="InterPro" id="IPR011009">
    <property type="entry name" value="Kinase-like_dom_sf"/>
</dbReference>
<gene>
    <name evidence="8" type="ORF">NIES2135_13950</name>
</gene>
<keyword evidence="3 8" id="KW-0418">Kinase</keyword>
<dbReference type="PROSITE" id="PS00107">
    <property type="entry name" value="PROTEIN_KINASE_ATP"/>
    <property type="match status" value="1"/>
</dbReference>
<evidence type="ECO:0000256" key="6">
    <source>
        <dbReference type="SAM" id="MobiDB-lite"/>
    </source>
</evidence>
<feature type="region of interest" description="Disordered" evidence="6">
    <location>
        <begin position="346"/>
        <end position="482"/>
    </location>
</feature>
<keyword evidence="1" id="KW-0808">Transferase</keyword>
<evidence type="ECO:0000259" key="7">
    <source>
        <dbReference type="PROSITE" id="PS50011"/>
    </source>
</evidence>
<name>A0A1Z4JD24_LEPBY</name>
<dbReference type="AlphaFoldDB" id="A0A1Z4JD24"/>
<dbReference type="PROSITE" id="PS50011">
    <property type="entry name" value="PROTEIN_KINASE_DOM"/>
    <property type="match status" value="1"/>
</dbReference>
<dbReference type="InterPro" id="IPR017441">
    <property type="entry name" value="Protein_kinase_ATP_BS"/>
</dbReference>
<keyword evidence="9" id="KW-1185">Reference proteome</keyword>
<dbReference type="SMART" id="SM00220">
    <property type="entry name" value="S_TKc"/>
    <property type="match status" value="1"/>
</dbReference>
<feature type="compositionally biased region" description="Pro residues" evidence="6">
    <location>
        <begin position="411"/>
        <end position="430"/>
    </location>
</feature>